<accession>A0A8R7V119</accession>
<evidence type="ECO:0000256" key="1">
    <source>
        <dbReference type="SAM" id="MobiDB-lite"/>
    </source>
</evidence>
<dbReference type="Proteomes" id="UP000015106">
    <property type="component" value="Chromosome 7"/>
</dbReference>
<feature type="region of interest" description="Disordered" evidence="1">
    <location>
        <begin position="1"/>
        <end position="93"/>
    </location>
</feature>
<dbReference type="EnsemblPlants" id="TuG1812G0700002209.01.T01">
    <property type="protein sequence ID" value="TuG1812G0700002209.01.T01"/>
    <property type="gene ID" value="TuG1812G0700002209.01"/>
</dbReference>
<feature type="compositionally biased region" description="Polar residues" evidence="1">
    <location>
        <begin position="73"/>
        <end position="86"/>
    </location>
</feature>
<sequence>MIMSMTRTSRRQAVGLRWKPSEGSSGSAGEGSTAVTAAAGGPTGRRRETISSTLAGSPDRRASTVPSWRLRTQPASPSARAVSTVQSRKKTPCTRPFTTTRTALGGDCCGCGGLAEAAAAMARREAAGTRRREAV</sequence>
<organism evidence="2 3">
    <name type="scientific">Triticum urartu</name>
    <name type="common">Red wild einkorn</name>
    <name type="synonym">Crithodium urartu</name>
    <dbReference type="NCBI Taxonomy" id="4572"/>
    <lineage>
        <taxon>Eukaryota</taxon>
        <taxon>Viridiplantae</taxon>
        <taxon>Streptophyta</taxon>
        <taxon>Embryophyta</taxon>
        <taxon>Tracheophyta</taxon>
        <taxon>Spermatophyta</taxon>
        <taxon>Magnoliopsida</taxon>
        <taxon>Liliopsida</taxon>
        <taxon>Poales</taxon>
        <taxon>Poaceae</taxon>
        <taxon>BOP clade</taxon>
        <taxon>Pooideae</taxon>
        <taxon>Triticodae</taxon>
        <taxon>Triticeae</taxon>
        <taxon>Triticinae</taxon>
        <taxon>Triticum</taxon>
    </lineage>
</organism>
<name>A0A8R7V119_TRIUA</name>
<dbReference type="Gramene" id="TuG1812G0700002209.01.T01">
    <property type="protein sequence ID" value="TuG1812G0700002209.01.T01"/>
    <property type="gene ID" value="TuG1812G0700002209.01"/>
</dbReference>
<evidence type="ECO:0000313" key="2">
    <source>
        <dbReference type="EnsemblPlants" id="TuG1812G0700002209.01.T01"/>
    </source>
</evidence>
<protein>
    <submittedName>
        <fullName evidence="2">Uncharacterized protein</fullName>
    </submittedName>
</protein>
<keyword evidence="3" id="KW-1185">Reference proteome</keyword>
<reference evidence="3" key="1">
    <citation type="journal article" date="2013" name="Nature">
        <title>Draft genome of the wheat A-genome progenitor Triticum urartu.</title>
        <authorList>
            <person name="Ling H.Q."/>
            <person name="Zhao S."/>
            <person name="Liu D."/>
            <person name="Wang J."/>
            <person name="Sun H."/>
            <person name="Zhang C."/>
            <person name="Fan H."/>
            <person name="Li D."/>
            <person name="Dong L."/>
            <person name="Tao Y."/>
            <person name="Gao C."/>
            <person name="Wu H."/>
            <person name="Li Y."/>
            <person name="Cui Y."/>
            <person name="Guo X."/>
            <person name="Zheng S."/>
            <person name="Wang B."/>
            <person name="Yu K."/>
            <person name="Liang Q."/>
            <person name="Yang W."/>
            <person name="Lou X."/>
            <person name="Chen J."/>
            <person name="Feng M."/>
            <person name="Jian J."/>
            <person name="Zhang X."/>
            <person name="Luo G."/>
            <person name="Jiang Y."/>
            <person name="Liu J."/>
            <person name="Wang Z."/>
            <person name="Sha Y."/>
            <person name="Zhang B."/>
            <person name="Wu H."/>
            <person name="Tang D."/>
            <person name="Shen Q."/>
            <person name="Xue P."/>
            <person name="Zou S."/>
            <person name="Wang X."/>
            <person name="Liu X."/>
            <person name="Wang F."/>
            <person name="Yang Y."/>
            <person name="An X."/>
            <person name="Dong Z."/>
            <person name="Zhang K."/>
            <person name="Zhang X."/>
            <person name="Luo M.C."/>
            <person name="Dvorak J."/>
            <person name="Tong Y."/>
            <person name="Wang J."/>
            <person name="Yang H."/>
            <person name="Li Z."/>
            <person name="Wang D."/>
            <person name="Zhang A."/>
            <person name="Wang J."/>
        </authorList>
    </citation>
    <scope>NUCLEOTIDE SEQUENCE</scope>
    <source>
        <strain evidence="3">cv. G1812</strain>
    </source>
</reference>
<reference evidence="2" key="2">
    <citation type="submission" date="2018-03" db="EMBL/GenBank/DDBJ databases">
        <title>The Triticum urartu genome reveals the dynamic nature of wheat genome evolution.</title>
        <authorList>
            <person name="Ling H."/>
            <person name="Ma B."/>
            <person name="Shi X."/>
            <person name="Liu H."/>
            <person name="Dong L."/>
            <person name="Sun H."/>
            <person name="Cao Y."/>
            <person name="Gao Q."/>
            <person name="Zheng S."/>
            <person name="Li Y."/>
            <person name="Yu Y."/>
            <person name="Du H."/>
            <person name="Qi M."/>
            <person name="Li Y."/>
            <person name="Yu H."/>
            <person name="Cui Y."/>
            <person name="Wang N."/>
            <person name="Chen C."/>
            <person name="Wu H."/>
            <person name="Zhao Y."/>
            <person name="Zhang J."/>
            <person name="Li Y."/>
            <person name="Zhou W."/>
            <person name="Zhang B."/>
            <person name="Hu W."/>
            <person name="Eijk M."/>
            <person name="Tang J."/>
            <person name="Witsenboer H."/>
            <person name="Zhao S."/>
            <person name="Li Z."/>
            <person name="Zhang A."/>
            <person name="Wang D."/>
            <person name="Liang C."/>
        </authorList>
    </citation>
    <scope>NUCLEOTIDE SEQUENCE [LARGE SCALE GENOMIC DNA]</scope>
    <source>
        <strain evidence="2">cv. G1812</strain>
    </source>
</reference>
<evidence type="ECO:0000313" key="3">
    <source>
        <dbReference type="Proteomes" id="UP000015106"/>
    </source>
</evidence>
<feature type="compositionally biased region" description="Low complexity" evidence="1">
    <location>
        <begin position="21"/>
        <end position="40"/>
    </location>
</feature>
<proteinExistence type="predicted"/>
<dbReference type="AlphaFoldDB" id="A0A8R7V119"/>
<reference evidence="2" key="3">
    <citation type="submission" date="2022-06" db="UniProtKB">
        <authorList>
            <consortium name="EnsemblPlants"/>
        </authorList>
    </citation>
    <scope>IDENTIFICATION</scope>
</reference>